<dbReference type="HOGENOM" id="CLU_038342_1_1_5"/>
<dbReference type="InterPro" id="IPR010927">
    <property type="entry name" value="T4SS_TraH"/>
</dbReference>
<dbReference type="Pfam" id="PF06122">
    <property type="entry name" value="TraH"/>
    <property type="match status" value="1"/>
</dbReference>
<dbReference type="EMBL" id="CP008941">
    <property type="protein sequence ID" value="AIK95670.1"/>
    <property type="molecule type" value="Genomic_DNA"/>
</dbReference>
<evidence type="ECO:0000313" key="2">
    <source>
        <dbReference type="Proteomes" id="UP000028926"/>
    </source>
</evidence>
<dbReference type="AlphaFoldDB" id="A0A077AY49"/>
<keyword evidence="2" id="KW-1185">Reference proteome</keyword>
<proteinExistence type="predicted"/>
<dbReference type="eggNOG" id="ENOG502ZB1J">
    <property type="taxonomic scope" value="Bacteria"/>
</dbReference>
<name>A0A077AY49_9PROT</name>
<dbReference type="KEGG" id="paca:ID47_01325"/>
<reference evidence="1 2" key="1">
    <citation type="submission" date="2014-07" db="EMBL/GenBank/DDBJ databases">
        <title>Comparative genomic insights into amoeba endosymbionts belonging to the families of Holosporaceae and Candidatus Midichloriaceae within Rickettsiales.</title>
        <authorList>
            <person name="Wang Z."/>
            <person name="Wu M."/>
        </authorList>
    </citation>
    <scope>NUCLEOTIDE SEQUENCE [LARGE SCALE GENOMIC DNA]</scope>
    <source>
        <strain evidence="1">PRA3</strain>
    </source>
</reference>
<protein>
    <recommendedName>
        <fullName evidence="3">Conjugal transfer protein TraH</fullName>
    </recommendedName>
</protein>
<sequence>MYNKFFNRVLDFSYGTLKASAFILMVGMTSGHASIEKDLRGFFNRSVSKNVTTPSAFKDQAAGYYTGGSIVTRNQVRNAQLMTLQVPGYRAGCGGIDLWTGGFSHISSDRLVEMLQNIGSAAGSYAFMLAVQSVSPQIYNIMNELNAIATEINQMNIGSCEAAATALGGIWPKSDASSKHLCQAMGTNLGAFSDWSAARQGCGAKGDRSNILSRKESDPRYKDMLVGEFNLSWKAIQANEFLIKDKELAQLFLTLVGSIISRKSGDAFQVINLPGYADRDDLLNGLLGGGETKVYKCTTNDCLDPILSPVRISASSALLIRTQNILESLVNKIYDDVAPTSEEQDFLNSTRLPVYKMLNVVTAFRKGYAPVDIHQYGELIALDVLYKYILEVLDIVHESVVQLKSAQVDDAHIDRFIKSLRQARERITERRQSAYQQMDSTLSFIQATQLIEKQLHAMLGSMTDEQGWL</sequence>
<organism evidence="1 2">
    <name type="scientific">Candidatus Odyssella acanthamoebae</name>
    <dbReference type="NCBI Taxonomy" id="91604"/>
    <lineage>
        <taxon>Bacteria</taxon>
        <taxon>Pseudomonadati</taxon>
        <taxon>Pseudomonadota</taxon>
        <taxon>Alphaproteobacteria</taxon>
        <taxon>Holosporales</taxon>
        <taxon>Candidatus Paracaedibacteraceae</taxon>
        <taxon>Candidatus Odyssella</taxon>
    </lineage>
</organism>
<dbReference type="STRING" id="91604.ID47_01325"/>
<dbReference type="RefSeq" id="WP_038462973.1">
    <property type="nucleotide sequence ID" value="NZ_CP008941.1"/>
</dbReference>
<dbReference type="Proteomes" id="UP000028926">
    <property type="component" value="Chromosome"/>
</dbReference>
<accession>A0A077AY49</accession>
<gene>
    <name evidence="1" type="ORF">ID47_01325</name>
</gene>
<dbReference type="OrthoDB" id="9797479at2"/>
<evidence type="ECO:0000313" key="1">
    <source>
        <dbReference type="EMBL" id="AIK95670.1"/>
    </source>
</evidence>
<evidence type="ECO:0008006" key="3">
    <source>
        <dbReference type="Google" id="ProtNLM"/>
    </source>
</evidence>